<evidence type="ECO:0000256" key="1">
    <source>
        <dbReference type="SAM" id="SignalP"/>
    </source>
</evidence>
<protein>
    <submittedName>
        <fullName evidence="2">Uncharacterized protein</fullName>
    </submittedName>
</protein>
<gene>
    <name evidence="2" type="ORF">MOZ60_03545</name>
</gene>
<evidence type="ECO:0000313" key="2">
    <source>
        <dbReference type="EMBL" id="MDX8419165.1"/>
    </source>
</evidence>
<dbReference type="EMBL" id="JALBUR010000005">
    <property type="protein sequence ID" value="MDX8419165.1"/>
    <property type="molecule type" value="Genomic_DNA"/>
</dbReference>
<comment type="caution">
    <text evidence="2">The sequence shown here is derived from an EMBL/GenBank/DDBJ whole genome shotgun (WGS) entry which is preliminary data.</text>
</comment>
<accession>A0AB35U118</accession>
<organism evidence="2 3">
    <name type="scientific">Grylomicrobium aquisgranensis</name>
    <dbReference type="NCBI Taxonomy" id="2926318"/>
    <lineage>
        <taxon>Bacteria</taxon>
        <taxon>Bacillati</taxon>
        <taxon>Bacillota</taxon>
        <taxon>Erysipelotrichia</taxon>
        <taxon>Erysipelotrichales</taxon>
        <taxon>Erysipelotrichaceae</taxon>
        <taxon>Grylomicrobium</taxon>
    </lineage>
</organism>
<proteinExistence type="predicted"/>
<evidence type="ECO:0000313" key="3">
    <source>
        <dbReference type="Proteomes" id="UP001286174"/>
    </source>
</evidence>
<dbReference type="RefSeq" id="WP_277010175.1">
    <property type="nucleotide sequence ID" value="NZ_JALBUR010000005.1"/>
</dbReference>
<keyword evidence="3" id="KW-1185">Reference proteome</keyword>
<dbReference type="AlphaFoldDB" id="A0AB35U118"/>
<dbReference type="PROSITE" id="PS51257">
    <property type="entry name" value="PROKAR_LIPOPROTEIN"/>
    <property type="match status" value="1"/>
</dbReference>
<keyword evidence="1" id="KW-0732">Signal</keyword>
<feature type="signal peptide" evidence="1">
    <location>
        <begin position="1"/>
        <end position="22"/>
    </location>
</feature>
<reference evidence="2 3" key="1">
    <citation type="submission" date="2022-03" db="EMBL/GenBank/DDBJ databases">
        <title>Novel taxa within the pig intestine.</title>
        <authorList>
            <person name="Wylensek D."/>
            <person name="Bishof K."/>
            <person name="Afrizal A."/>
            <person name="Clavel T."/>
        </authorList>
    </citation>
    <scope>NUCLEOTIDE SEQUENCE [LARGE SCALE GENOMIC DNA]</scope>
    <source>
        <strain evidence="2 3">CLA-KB-P133</strain>
    </source>
</reference>
<name>A0AB35U118_9FIRM</name>
<sequence length="104" mass="11024">MSYKLSAALAVILLAGCASAQAADVQERYTTKSVYGTVTSISGNDLTLQNTQNGQDFTVSLDSSVVIYENDDTIPPSQIQMNDVLLCTYTDGELTVIAVINPAS</sequence>
<feature type="chain" id="PRO_5044191934" evidence="1">
    <location>
        <begin position="23"/>
        <end position="104"/>
    </location>
</feature>
<dbReference type="Proteomes" id="UP001286174">
    <property type="component" value="Unassembled WGS sequence"/>
</dbReference>